<gene>
    <name evidence="10" type="primary">mcpA_12</name>
    <name evidence="10" type="ORF">CB4_03817</name>
</gene>
<keyword evidence="11" id="KW-1185">Reference proteome</keyword>
<evidence type="ECO:0000256" key="4">
    <source>
        <dbReference type="ARBA" id="ARBA00022500"/>
    </source>
</evidence>
<keyword evidence="8" id="KW-0807">Transducer</keyword>
<protein>
    <submittedName>
        <fullName evidence="10">Methyl-accepting chemotaxis protein McpA</fullName>
    </submittedName>
</protein>
<dbReference type="InterPro" id="IPR033479">
    <property type="entry name" value="dCache_1"/>
</dbReference>
<keyword evidence="3" id="KW-0488">Methylation</keyword>
<dbReference type="KEGG" id="asoc:CB4_03817"/>
<dbReference type="Pfam" id="PF02743">
    <property type="entry name" value="dCache_1"/>
    <property type="match status" value="1"/>
</dbReference>
<comment type="similarity">
    <text evidence="9">Belongs to the methyl-accepting chemotaxis (MCP) protein family.</text>
</comment>
<sequence>MNWIASSVGRRLQVAFILLLLLPSLVIGSFSYNTAKDRIQNDMVNSAERNVKFLNDLINNTIENEKKSVGFLSQSIDASLYNGKQSPRVMEIIHRYQSTHPEITSAYVGTQTGILIADGADKLPSDYDPRKRVWYQEAMQNKESASVSEPYLDKLKNVFVVSVSKPLKDGSGVVAIDLDLTSLSNSVKQTKIGEHGYGFIIDQTRKAIVHPTIKSGDAIPEQTMGELFKKDEGTYIFNEDGEQKETFFTTNTITGWKVAGTIKLAEIQESVQGIFFTTVVTIIVSLLLGAVVTYWVIISITRPLKLLSDASDKISQGDLTERVSLNAKDELGQLGNHFNHMSESLQSVLYQVKERVDLLAVASEQLMASSQETAKATEHISGTVHEIAVGSEEEARNVEGMSATIADMSDMLQEIAQHTQITSVSMANTSTIASKGNETILTAVQQMNFIQNSVDELSSIIKHLHESIDQIGNFAGLITDISSQTNLLALNAAIEAARAGEHGRGFAVVADEVRKLAEQSSQSAGSVTELIDMIKNKMDTALRSMENSRREVAKGMEVVDDAGASFTQIYQSIDEVSHEINEVSASVQQITASTEQFVTSIRSVTKTVEKVSEGINEVSASTEEQLASMEEVSATAASLAKMAEELEDIVKQFKA</sequence>
<evidence type="ECO:0000256" key="6">
    <source>
        <dbReference type="ARBA" id="ARBA00022989"/>
    </source>
</evidence>
<dbReference type="InterPro" id="IPR003660">
    <property type="entry name" value="HAMP_dom"/>
</dbReference>
<dbReference type="Pfam" id="PF00015">
    <property type="entry name" value="MCPsignal"/>
    <property type="match status" value="1"/>
</dbReference>
<evidence type="ECO:0000256" key="7">
    <source>
        <dbReference type="ARBA" id="ARBA00023136"/>
    </source>
</evidence>
<dbReference type="AlphaFoldDB" id="A0A0U5BDB5"/>
<evidence type="ECO:0000256" key="1">
    <source>
        <dbReference type="ARBA" id="ARBA00004651"/>
    </source>
</evidence>
<dbReference type="PRINTS" id="PR00260">
    <property type="entry name" value="CHEMTRNSDUCR"/>
</dbReference>
<dbReference type="EMBL" id="AP017312">
    <property type="protein sequence ID" value="BAU29606.1"/>
    <property type="molecule type" value="Genomic_DNA"/>
</dbReference>
<evidence type="ECO:0000256" key="2">
    <source>
        <dbReference type="ARBA" id="ARBA00022475"/>
    </source>
</evidence>
<evidence type="ECO:0000256" key="3">
    <source>
        <dbReference type="ARBA" id="ARBA00022481"/>
    </source>
</evidence>
<evidence type="ECO:0000256" key="8">
    <source>
        <dbReference type="ARBA" id="ARBA00023224"/>
    </source>
</evidence>
<keyword evidence="2" id="KW-1003">Cell membrane</keyword>
<dbReference type="PROSITE" id="PS50885">
    <property type="entry name" value="HAMP"/>
    <property type="match status" value="1"/>
</dbReference>
<proteinExistence type="inferred from homology"/>
<dbReference type="SUPFAM" id="SSF58104">
    <property type="entry name" value="Methyl-accepting chemotaxis protein (MCP) signaling domain"/>
    <property type="match status" value="1"/>
</dbReference>
<evidence type="ECO:0000313" key="10">
    <source>
        <dbReference type="EMBL" id="BAU29606.1"/>
    </source>
</evidence>
<reference evidence="10 11" key="1">
    <citation type="submission" date="2015-12" db="EMBL/GenBank/DDBJ databases">
        <title>Genome sequence of Aneurinibacillus soli.</title>
        <authorList>
            <person name="Lee J.S."/>
            <person name="Lee K.C."/>
            <person name="Kim K.K."/>
            <person name="Lee B.W."/>
        </authorList>
    </citation>
    <scope>NUCLEOTIDE SEQUENCE [LARGE SCALE GENOMIC DNA]</scope>
    <source>
        <strain evidence="10 11">CB4</strain>
    </source>
</reference>
<dbReference type="GO" id="GO:0007165">
    <property type="term" value="P:signal transduction"/>
    <property type="evidence" value="ECO:0007669"/>
    <property type="project" value="UniProtKB-KW"/>
</dbReference>
<dbReference type="InterPro" id="IPR004090">
    <property type="entry name" value="Chemotax_Me-accpt_rcpt"/>
</dbReference>
<name>A0A0U5BDB5_9BACL</name>
<evidence type="ECO:0000313" key="11">
    <source>
        <dbReference type="Proteomes" id="UP000217696"/>
    </source>
</evidence>
<keyword evidence="7" id="KW-0472">Membrane</keyword>
<evidence type="ECO:0000256" key="9">
    <source>
        <dbReference type="ARBA" id="ARBA00029447"/>
    </source>
</evidence>
<dbReference type="CDD" id="cd06225">
    <property type="entry name" value="HAMP"/>
    <property type="match status" value="1"/>
</dbReference>
<dbReference type="CDD" id="cd11386">
    <property type="entry name" value="MCP_signal"/>
    <property type="match status" value="1"/>
</dbReference>
<dbReference type="CDD" id="cd18773">
    <property type="entry name" value="PDC1_HK_sensor"/>
    <property type="match status" value="1"/>
</dbReference>
<dbReference type="GO" id="GO:0004888">
    <property type="term" value="F:transmembrane signaling receptor activity"/>
    <property type="evidence" value="ECO:0007669"/>
    <property type="project" value="InterPro"/>
</dbReference>
<dbReference type="SUPFAM" id="SSF103190">
    <property type="entry name" value="Sensory domain-like"/>
    <property type="match status" value="1"/>
</dbReference>
<comment type="subcellular location">
    <subcellularLocation>
        <location evidence="1">Cell membrane</location>
        <topology evidence="1">Multi-pass membrane protein</topology>
    </subcellularLocation>
</comment>
<dbReference type="SMART" id="SM00304">
    <property type="entry name" value="HAMP"/>
    <property type="match status" value="2"/>
</dbReference>
<dbReference type="Gene3D" id="1.10.8.500">
    <property type="entry name" value="HAMP domain in histidine kinase"/>
    <property type="match status" value="1"/>
</dbReference>
<dbReference type="Gene3D" id="1.10.287.950">
    <property type="entry name" value="Methyl-accepting chemotaxis protein"/>
    <property type="match status" value="1"/>
</dbReference>
<dbReference type="GO" id="GO:0005886">
    <property type="term" value="C:plasma membrane"/>
    <property type="evidence" value="ECO:0007669"/>
    <property type="project" value="UniProtKB-SubCell"/>
</dbReference>
<organism evidence="10 11">
    <name type="scientific">Aneurinibacillus soli</name>
    <dbReference type="NCBI Taxonomy" id="1500254"/>
    <lineage>
        <taxon>Bacteria</taxon>
        <taxon>Bacillati</taxon>
        <taxon>Bacillota</taxon>
        <taxon>Bacilli</taxon>
        <taxon>Bacillales</taxon>
        <taxon>Paenibacillaceae</taxon>
        <taxon>Aneurinibacillus group</taxon>
        <taxon>Aneurinibacillus</taxon>
    </lineage>
</organism>
<dbReference type="PANTHER" id="PTHR32089">
    <property type="entry name" value="METHYL-ACCEPTING CHEMOTAXIS PROTEIN MCPB"/>
    <property type="match status" value="1"/>
</dbReference>
<dbReference type="SMART" id="SM00283">
    <property type="entry name" value="MA"/>
    <property type="match status" value="1"/>
</dbReference>
<dbReference type="Pfam" id="PF00672">
    <property type="entry name" value="HAMP"/>
    <property type="match status" value="1"/>
</dbReference>
<dbReference type="InterPro" id="IPR029151">
    <property type="entry name" value="Sensor-like_sf"/>
</dbReference>
<dbReference type="Gene3D" id="3.30.450.20">
    <property type="entry name" value="PAS domain"/>
    <property type="match status" value="2"/>
</dbReference>
<dbReference type="PANTHER" id="PTHR32089:SF114">
    <property type="entry name" value="METHYL-ACCEPTING CHEMOTAXIS PROTEIN MCPB"/>
    <property type="match status" value="1"/>
</dbReference>
<dbReference type="CDD" id="cd12912">
    <property type="entry name" value="PDC2_MCP_like"/>
    <property type="match status" value="1"/>
</dbReference>
<dbReference type="PROSITE" id="PS50111">
    <property type="entry name" value="CHEMOTAXIS_TRANSDUC_2"/>
    <property type="match status" value="1"/>
</dbReference>
<dbReference type="InterPro" id="IPR004089">
    <property type="entry name" value="MCPsignal_dom"/>
</dbReference>
<keyword evidence="4" id="KW-0145">Chemotaxis</keyword>
<evidence type="ECO:0000256" key="5">
    <source>
        <dbReference type="ARBA" id="ARBA00022692"/>
    </source>
</evidence>
<dbReference type="GO" id="GO:0006935">
    <property type="term" value="P:chemotaxis"/>
    <property type="evidence" value="ECO:0007669"/>
    <property type="project" value="UniProtKB-KW"/>
</dbReference>
<accession>A0A0U5BDB5</accession>
<dbReference type="Proteomes" id="UP000217696">
    <property type="component" value="Chromosome"/>
</dbReference>
<keyword evidence="6" id="KW-1133">Transmembrane helix</keyword>
<dbReference type="FunFam" id="1.10.287.950:FF:000001">
    <property type="entry name" value="Methyl-accepting chemotaxis sensory transducer"/>
    <property type="match status" value="1"/>
</dbReference>
<keyword evidence="5" id="KW-0812">Transmembrane</keyword>